<evidence type="ECO:0000313" key="6">
    <source>
        <dbReference type="Proteomes" id="UP000034883"/>
    </source>
</evidence>
<keyword evidence="3" id="KW-0812">Transmembrane</keyword>
<dbReference type="PROSITE" id="PS50005">
    <property type="entry name" value="TPR"/>
    <property type="match status" value="1"/>
</dbReference>
<dbReference type="STRING" id="927083.DB32_006776"/>
<sequence length="251" mass="25747">MKGLLVLALTLGIVSPALAQTPDPTRDAEARALFDAGAASYEAGRYDEALGYFQRSYELSGRPQLLYNIGSAAERTRQDALALRSYEEYLRLVPDAPNRARAETRIEALRRIVSADETAEPPTAEQAATAAVVEPSTGPSGGEPSSGPGVGPWIVVGGGAAVMVAGAILLGVGLADRAAVEDPADGARWADAEAAYERGPAILTSGIVLLPVGAAIVGAGLAWAFIPVESGGVERISLRVGPGSIAVAGRF</sequence>
<dbReference type="RefSeq" id="WP_157069679.1">
    <property type="nucleotide sequence ID" value="NZ_CP011125.1"/>
</dbReference>
<accession>A0A0F6W7Z3</accession>
<proteinExistence type="predicted"/>
<dbReference type="KEGG" id="samy:DB32_006776"/>
<evidence type="ECO:0000256" key="1">
    <source>
        <dbReference type="PROSITE-ProRule" id="PRU00339"/>
    </source>
</evidence>
<dbReference type="AlphaFoldDB" id="A0A0F6W7Z3"/>
<name>A0A0F6W7Z3_9BACT</name>
<keyword evidence="5" id="KW-0413">Isomerase</keyword>
<dbReference type="EMBL" id="CP011125">
    <property type="protein sequence ID" value="AKF09627.1"/>
    <property type="molecule type" value="Genomic_DNA"/>
</dbReference>
<dbReference type="OrthoDB" id="5516527at2"/>
<evidence type="ECO:0000313" key="5">
    <source>
        <dbReference type="EMBL" id="AKF09627.1"/>
    </source>
</evidence>
<feature type="compositionally biased region" description="Low complexity" evidence="2">
    <location>
        <begin position="120"/>
        <end position="148"/>
    </location>
</feature>
<evidence type="ECO:0000256" key="4">
    <source>
        <dbReference type="SAM" id="SignalP"/>
    </source>
</evidence>
<keyword evidence="3" id="KW-0472">Membrane</keyword>
<feature type="repeat" description="TPR" evidence="1">
    <location>
        <begin position="30"/>
        <end position="63"/>
    </location>
</feature>
<feature type="region of interest" description="Disordered" evidence="2">
    <location>
        <begin position="114"/>
        <end position="148"/>
    </location>
</feature>
<evidence type="ECO:0000256" key="2">
    <source>
        <dbReference type="SAM" id="MobiDB-lite"/>
    </source>
</evidence>
<feature type="signal peptide" evidence="4">
    <location>
        <begin position="1"/>
        <end position="19"/>
    </location>
</feature>
<gene>
    <name evidence="5" type="ORF">DB32_006776</name>
</gene>
<keyword evidence="6" id="KW-1185">Reference proteome</keyword>
<feature type="chain" id="PRO_5002511244" evidence="4">
    <location>
        <begin position="20"/>
        <end position="251"/>
    </location>
</feature>
<keyword evidence="4" id="KW-0732">Signal</keyword>
<feature type="transmembrane region" description="Helical" evidence="3">
    <location>
        <begin position="153"/>
        <end position="175"/>
    </location>
</feature>
<keyword evidence="3" id="KW-1133">Transmembrane helix</keyword>
<dbReference type="SUPFAM" id="SSF48452">
    <property type="entry name" value="TPR-like"/>
    <property type="match status" value="1"/>
</dbReference>
<protein>
    <submittedName>
        <fullName evidence="5">Thiol-disulfide isomerase</fullName>
    </submittedName>
</protein>
<evidence type="ECO:0000256" key="3">
    <source>
        <dbReference type="SAM" id="Phobius"/>
    </source>
</evidence>
<keyword evidence="1" id="KW-0802">TPR repeat</keyword>
<dbReference type="InterPro" id="IPR019734">
    <property type="entry name" value="TPR_rpt"/>
</dbReference>
<organism evidence="5 6">
    <name type="scientific">Sandaracinus amylolyticus</name>
    <dbReference type="NCBI Taxonomy" id="927083"/>
    <lineage>
        <taxon>Bacteria</taxon>
        <taxon>Pseudomonadati</taxon>
        <taxon>Myxococcota</taxon>
        <taxon>Polyangia</taxon>
        <taxon>Polyangiales</taxon>
        <taxon>Sandaracinaceae</taxon>
        <taxon>Sandaracinus</taxon>
    </lineage>
</organism>
<dbReference type="GO" id="GO:0016853">
    <property type="term" value="F:isomerase activity"/>
    <property type="evidence" value="ECO:0007669"/>
    <property type="project" value="UniProtKB-KW"/>
</dbReference>
<dbReference type="Proteomes" id="UP000034883">
    <property type="component" value="Chromosome"/>
</dbReference>
<feature type="transmembrane region" description="Helical" evidence="3">
    <location>
        <begin position="207"/>
        <end position="226"/>
    </location>
</feature>
<dbReference type="InterPro" id="IPR011990">
    <property type="entry name" value="TPR-like_helical_dom_sf"/>
</dbReference>
<dbReference type="Gene3D" id="1.25.40.10">
    <property type="entry name" value="Tetratricopeptide repeat domain"/>
    <property type="match status" value="1"/>
</dbReference>
<reference evidence="5 6" key="1">
    <citation type="submission" date="2015-03" db="EMBL/GenBank/DDBJ databases">
        <title>Genome assembly of Sandaracinus amylolyticus DSM 53668.</title>
        <authorList>
            <person name="Sharma G."/>
            <person name="Subramanian S."/>
        </authorList>
    </citation>
    <scope>NUCLEOTIDE SEQUENCE [LARGE SCALE GENOMIC DNA]</scope>
    <source>
        <strain evidence="5 6">DSM 53668</strain>
    </source>
</reference>